<comment type="pathway">
    <text evidence="3 12">Purine metabolism; IMP biosynthesis via de novo pathway; N(1)-(5-phospho-D-ribosyl)glycinamide from 5-phospho-alpha-D-ribose 1-diphosphate: step 2/2.</text>
</comment>
<dbReference type="EMBL" id="MPDK01000010">
    <property type="protein sequence ID" value="PWI57653.1"/>
    <property type="molecule type" value="Genomic_DNA"/>
</dbReference>
<evidence type="ECO:0000256" key="3">
    <source>
        <dbReference type="ARBA" id="ARBA00005174"/>
    </source>
</evidence>
<dbReference type="SMART" id="SM01209">
    <property type="entry name" value="GARS_A"/>
    <property type="match status" value="1"/>
</dbReference>
<evidence type="ECO:0000256" key="8">
    <source>
        <dbReference type="ARBA" id="ARBA00022840"/>
    </source>
</evidence>
<keyword evidence="6 13" id="KW-0547">Nucleotide-binding</keyword>
<dbReference type="GO" id="GO:0046872">
    <property type="term" value="F:metal ion binding"/>
    <property type="evidence" value="ECO:0007669"/>
    <property type="project" value="InterPro"/>
</dbReference>
<evidence type="ECO:0000256" key="7">
    <source>
        <dbReference type="ARBA" id="ARBA00022755"/>
    </source>
</evidence>
<name>A0A2U3D8P5_SULT2</name>
<feature type="domain" description="ATP-grasp" evidence="14">
    <location>
        <begin position="113"/>
        <end position="319"/>
    </location>
</feature>
<sequence>MKILVIGSGAREHAIIRKLAFDAKKSGTSGLLKLFAAPGNPGMEQWATCVSIDVLDIDGLVSFAQAQQIDLTVVGPEAPLAAGIVDRFMAVGLRIFGPEKKAAQLEASKSFARELAQRAGIPSPQYQIFEDPVRAREYVRKQSGPIVVKADGLAAGKGVVIAQSSAEAEQALHALMEERTFASAGETVVIEQFLVGREVSVMAFVDESGYVLMPAIEDHKQLYASDQGPNTGGMGTYTPVPFIGEKEQERIRTAIFDPILAQCRKEGIRFQGVLFAGLMMVEGQPYLIEFNVRFGDPETQVALELLTTDLLAVFEAVVENRISQMEVQFAKDAVVCVVLTAAGYPDAPRKGEIITGLDAGEESEIVYTLHAGTRRDAASLALVTDGGRVLNVIARGETLTIARERAYHRVQSISFPGKHYREDIGMR</sequence>
<dbReference type="HAMAP" id="MF_00138">
    <property type="entry name" value="GARS"/>
    <property type="match status" value="1"/>
</dbReference>
<dbReference type="UniPathway" id="UPA00074">
    <property type="reaction ID" value="UER00125"/>
</dbReference>
<dbReference type="InterPro" id="IPR037123">
    <property type="entry name" value="PRibGlycinamide_synth_C_sf"/>
</dbReference>
<dbReference type="OrthoDB" id="9807240at2"/>
<keyword evidence="8 13" id="KW-0067">ATP-binding</keyword>
<dbReference type="EC" id="6.3.4.13" evidence="4 12"/>
<dbReference type="Pfam" id="PF02843">
    <property type="entry name" value="GARS_C"/>
    <property type="match status" value="1"/>
</dbReference>
<evidence type="ECO:0000256" key="13">
    <source>
        <dbReference type="PROSITE-ProRule" id="PRU00409"/>
    </source>
</evidence>
<dbReference type="InterPro" id="IPR011054">
    <property type="entry name" value="Rudment_hybrid_motif"/>
</dbReference>
<comment type="cofactor">
    <cofactor evidence="1">
        <name>Mn(2+)</name>
        <dbReference type="ChEBI" id="CHEBI:29035"/>
    </cofactor>
</comment>
<keyword evidence="7 12" id="KW-0658">Purine biosynthesis</keyword>
<evidence type="ECO:0000313" key="16">
    <source>
        <dbReference type="Proteomes" id="UP000245380"/>
    </source>
</evidence>
<dbReference type="GO" id="GO:0006189">
    <property type="term" value="P:'de novo' IMP biosynthetic process"/>
    <property type="evidence" value="ECO:0007669"/>
    <property type="project" value="UniProtKB-UniRule"/>
</dbReference>
<dbReference type="GO" id="GO:0004637">
    <property type="term" value="F:phosphoribosylamine-glycine ligase activity"/>
    <property type="evidence" value="ECO:0007669"/>
    <property type="project" value="UniProtKB-UniRule"/>
</dbReference>
<dbReference type="RefSeq" id="WP_109430592.1">
    <property type="nucleotide sequence ID" value="NZ_MPDK01000010.1"/>
</dbReference>
<dbReference type="InterPro" id="IPR020561">
    <property type="entry name" value="PRibGlycinamid_synth_ATP-grasp"/>
</dbReference>
<dbReference type="InterPro" id="IPR000115">
    <property type="entry name" value="PRibGlycinamide_synth"/>
</dbReference>
<keyword evidence="5 12" id="KW-0436">Ligase</keyword>
<comment type="caution">
    <text evidence="15">The sequence shown here is derived from an EMBL/GenBank/DDBJ whole genome shotgun (WGS) entry which is preliminary data.</text>
</comment>
<keyword evidence="16" id="KW-1185">Reference proteome</keyword>
<proteinExistence type="inferred from homology"/>
<dbReference type="Gene3D" id="3.30.1490.20">
    <property type="entry name" value="ATP-grasp fold, A domain"/>
    <property type="match status" value="1"/>
</dbReference>
<evidence type="ECO:0000256" key="11">
    <source>
        <dbReference type="ARBA" id="ARBA00042864"/>
    </source>
</evidence>
<comment type="similarity">
    <text evidence="9 12">Belongs to the GARS family.</text>
</comment>
<reference evidence="15 16" key="1">
    <citation type="submission" date="2016-11" db="EMBL/GenBank/DDBJ databases">
        <title>Comparative genomics of Acidibacillus ferroxidans species.</title>
        <authorList>
            <person name="Oliveira G."/>
            <person name="Nunes G."/>
            <person name="Oliveira R."/>
            <person name="Araujo F."/>
            <person name="Salim A."/>
            <person name="Scholte L."/>
            <person name="Morais D."/>
            <person name="Nancucheo I."/>
            <person name="Johnson D.B."/>
            <person name="Grail B."/>
            <person name="Bittencourt J."/>
            <person name="Valadares R."/>
        </authorList>
    </citation>
    <scope>NUCLEOTIDE SEQUENCE [LARGE SCALE GENOMIC DNA]</scope>
    <source>
        <strain evidence="15 16">Y002</strain>
    </source>
</reference>
<dbReference type="Pfam" id="PF02844">
    <property type="entry name" value="GARS_N"/>
    <property type="match status" value="1"/>
</dbReference>
<dbReference type="Proteomes" id="UP000245380">
    <property type="component" value="Unassembled WGS sequence"/>
</dbReference>
<organism evidence="15 16">
    <name type="scientific">Sulfoacidibacillus thermotolerans</name>
    <name type="common">Acidibacillus sulfuroxidans</name>
    <dbReference type="NCBI Taxonomy" id="1765684"/>
    <lineage>
        <taxon>Bacteria</taxon>
        <taxon>Bacillati</taxon>
        <taxon>Bacillota</taxon>
        <taxon>Bacilli</taxon>
        <taxon>Bacillales</taxon>
        <taxon>Alicyclobacillaceae</taxon>
        <taxon>Sulfoacidibacillus</taxon>
    </lineage>
</organism>
<gene>
    <name evidence="12" type="primary">purD</name>
    <name evidence="15" type="ORF">BM613_07630</name>
</gene>
<dbReference type="PROSITE" id="PS50975">
    <property type="entry name" value="ATP_GRASP"/>
    <property type="match status" value="1"/>
</dbReference>
<dbReference type="Gene3D" id="3.90.600.10">
    <property type="entry name" value="Phosphoribosylglycinamide synthetase, C-terminal domain"/>
    <property type="match status" value="1"/>
</dbReference>
<evidence type="ECO:0000256" key="12">
    <source>
        <dbReference type="HAMAP-Rule" id="MF_00138"/>
    </source>
</evidence>
<evidence type="ECO:0000256" key="10">
    <source>
        <dbReference type="ARBA" id="ARBA00042242"/>
    </source>
</evidence>
<evidence type="ECO:0000256" key="5">
    <source>
        <dbReference type="ARBA" id="ARBA00022598"/>
    </source>
</evidence>
<dbReference type="InterPro" id="IPR016185">
    <property type="entry name" value="PreATP-grasp_dom_sf"/>
</dbReference>
<dbReference type="InterPro" id="IPR011761">
    <property type="entry name" value="ATP-grasp"/>
</dbReference>
<dbReference type="Pfam" id="PF01071">
    <property type="entry name" value="GARS_A"/>
    <property type="match status" value="1"/>
</dbReference>
<evidence type="ECO:0000256" key="1">
    <source>
        <dbReference type="ARBA" id="ARBA00001936"/>
    </source>
</evidence>
<evidence type="ECO:0000259" key="14">
    <source>
        <dbReference type="PROSITE" id="PS50975"/>
    </source>
</evidence>
<evidence type="ECO:0000256" key="2">
    <source>
        <dbReference type="ARBA" id="ARBA00001946"/>
    </source>
</evidence>
<comment type="catalytic activity">
    <reaction evidence="12">
        <text>5-phospho-beta-D-ribosylamine + glycine + ATP = N(1)-(5-phospho-beta-D-ribosyl)glycinamide + ADP + phosphate + H(+)</text>
        <dbReference type="Rhea" id="RHEA:17453"/>
        <dbReference type="ChEBI" id="CHEBI:15378"/>
        <dbReference type="ChEBI" id="CHEBI:30616"/>
        <dbReference type="ChEBI" id="CHEBI:43474"/>
        <dbReference type="ChEBI" id="CHEBI:57305"/>
        <dbReference type="ChEBI" id="CHEBI:58681"/>
        <dbReference type="ChEBI" id="CHEBI:143788"/>
        <dbReference type="ChEBI" id="CHEBI:456216"/>
        <dbReference type="EC" id="6.3.4.13"/>
    </reaction>
</comment>
<evidence type="ECO:0000313" key="15">
    <source>
        <dbReference type="EMBL" id="PWI57653.1"/>
    </source>
</evidence>
<evidence type="ECO:0000256" key="4">
    <source>
        <dbReference type="ARBA" id="ARBA00013255"/>
    </source>
</evidence>
<accession>A0A2U3D8P5</accession>
<dbReference type="GO" id="GO:0005524">
    <property type="term" value="F:ATP binding"/>
    <property type="evidence" value="ECO:0007669"/>
    <property type="project" value="UniProtKB-UniRule"/>
</dbReference>
<dbReference type="PROSITE" id="PS00184">
    <property type="entry name" value="GARS"/>
    <property type="match status" value="1"/>
</dbReference>
<dbReference type="NCBIfam" id="TIGR00877">
    <property type="entry name" value="purD"/>
    <property type="match status" value="1"/>
</dbReference>
<comment type="cofactor">
    <cofactor evidence="2">
        <name>Mg(2+)</name>
        <dbReference type="ChEBI" id="CHEBI:18420"/>
    </cofactor>
</comment>
<dbReference type="PANTHER" id="PTHR43472:SF1">
    <property type="entry name" value="PHOSPHORIBOSYLAMINE--GLYCINE LIGASE, CHLOROPLASTIC"/>
    <property type="match status" value="1"/>
</dbReference>
<dbReference type="SUPFAM" id="SSF51246">
    <property type="entry name" value="Rudiment single hybrid motif"/>
    <property type="match status" value="1"/>
</dbReference>
<dbReference type="Gene3D" id="3.30.470.20">
    <property type="entry name" value="ATP-grasp fold, B domain"/>
    <property type="match status" value="1"/>
</dbReference>
<dbReference type="PANTHER" id="PTHR43472">
    <property type="entry name" value="PHOSPHORIBOSYLAMINE--GLYCINE LIGASE"/>
    <property type="match status" value="1"/>
</dbReference>
<dbReference type="SUPFAM" id="SSF52440">
    <property type="entry name" value="PreATP-grasp domain"/>
    <property type="match status" value="1"/>
</dbReference>
<protein>
    <recommendedName>
        <fullName evidence="4 12">Phosphoribosylamine--glycine ligase</fullName>
        <ecNumber evidence="4 12">6.3.4.13</ecNumber>
    </recommendedName>
    <alternativeName>
        <fullName evidence="12">GARS</fullName>
    </alternativeName>
    <alternativeName>
        <fullName evidence="10 12">Glycinamide ribonucleotide synthetase</fullName>
    </alternativeName>
    <alternativeName>
        <fullName evidence="11 12">Phosphoribosylglycinamide synthetase</fullName>
    </alternativeName>
</protein>
<dbReference type="Gene3D" id="3.40.50.20">
    <property type="match status" value="1"/>
</dbReference>
<dbReference type="AlphaFoldDB" id="A0A2U3D8P5"/>
<dbReference type="InterPro" id="IPR013815">
    <property type="entry name" value="ATP_grasp_subdomain_1"/>
</dbReference>
<dbReference type="InterPro" id="IPR020562">
    <property type="entry name" value="PRibGlycinamide_synth_N"/>
</dbReference>
<evidence type="ECO:0000256" key="9">
    <source>
        <dbReference type="ARBA" id="ARBA00038345"/>
    </source>
</evidence>
<dbReference type="SUPFAM" id="SSF56059">
    <property type="entry name" value="Glutathione synthetase ATP-binding domain-like"/>
    <property type="match status" value="1"/>
</dbReference>
<dbReference type="FunFam" id="3.30.1490.20:FF:000006">
    <property type="entry name" value="phosphoribosylamine--glycine ligase, chloroplastic-like"/>
    <property type="match status" value="1"/>
</dbReference>
<dbReference type="InterPro" id="IPR020559">
    <property type="entry name" value="PRibGlycinamide_synth_CS"/>
</dbReference>
<dbReference type="GO" id="GO:0009113">
    <property type="term" value="P:purine nucleobase biosynthetic process"/>
    <property type="evidence" value="ECO:0007669"/>
    <property type="project" value="InterPro"/>
</dbReference>
<evidence type="ECO:0000256" key="6">
    <source>
        <dbReference type="ARBA" id="ARBA00022741"/>
    </source>
</evidence>
<dbReference type="SMART" id="SM01210">
    <property type="entry name" value="GARS_C"/>
    <property type="match status" value="1"/>
</dbReference>
<dbReference type="InterPro" id="IPR020560">
    <property type="entry name" value="PRibGlycinamide_synth_C-dom"/>
</dbReference>